<dbReference type="Pfam" id="PF04195">
    <property type="entry name" value="Transposase_28"/>
    <property type="match status" value="1"/>
</dbReference>
<feature type="coiled-coil region" evidence="1">
    <location>
        <begin position="368"/>
        <end position="430"/>
    </location>
</feature>
<evidence type="ECO:0000256" key="3">
    <source>
        <dbReference type="SAM" id="Phobius"/>
    </source>
</evidence>
<reference evidence="5 6" key="1">
    <citation type="journal article" date="2023" name="Plants (Basel)">
        <title>Bridging the Gap: Combining Genomics and Transcriptomics Approaches to Understand Stylosanthes scabra, an Orphan Legume from the Brazilian Caatinga.</title>
        <authorList>
            <person name="Ferreira-Neto J.R.C."/>
            <person name="da Silva M.D."/>
            <person name="Binneck E."/>
            <person name="de Melo N.F."/>
            <person name="da Silva R.H."/>
            <person name="de Melo A.L.T.M."/>
            <person name="Pandolfi V."/>
            <person name="Bustamante F.O."/>
            <person name="Brasileiro-Vidal A.C."/>
            <person name="Benko-Iseppon A.M."/>
        </authorList>
    </citation>
    <scope>NUCLEOTIDE SEQUENCE [LARGE SCALE GENOMIC DNA]</scope>
    <source>
        <tissue evidence="5">Leaves</tissue>
    </source>
</reference>
<accession>A0ABU6RRX5</accession>
<evidence type="ECO:0000256" key="2">
    <source>
        <dbReference type="SAM" id="MobiDB-lite"/>
    </source>
</evidence>
<dbReference type="EMBL" id="JASCZI010031468">
    <property type="protein sequence ID" value="MED6126832.1"/>
    <property type="molecule type" value="Genomic_DNA"/>
</dbReference>
<evidence type="ECO:0000313" key="6">
    <source>
        <dbReference type="Proteomes" id="UP001341840"/>
    </source>
</evidence>
<name>A0ABU6RRX5_9FABA</name>
<dbReference type="Proteomes" id="UP001341840">
    <property type="component" value="Unassembled WGS sequence"/>
</dbReference>
<keyword evidence="1" id="KW-0175">Coiled coil</keyword>
<sequence length="552" mass="63332">MYLDHPTIPHWLWVNEVMFTEFGIRVPFSDFQQRLLNRASVVPSQLHPNSWSSIRCFELVTEFLELPQDPELFLYLFKLYSSNISGKTKKGYMSVRPGKYRKIFALYEDSFHDFKGRYFKIFPVGNHRPFWLSLEGDGRFPPYWSDQAGFEIVLATYQRLNADQHDTADILVNLFAQNNLNPKFLMNNSDEAWKAVVEMAGNDVTLARIRRLVRPAPAKSLPSPSTAVPAGGAHSVPAESIGKTQAEPEGGSLTNVGHVGVCEQHVEISSPAEEEIHLPPPPSPKRRRSAVEGLSDPKRVRTLEGGSRDFCPMDRSFDASRFVESHLLGPRAQKILRDCDPLESIRWAEWAMIRAATIMKSVEPLTIAEEAERRNAKLLGDAKTLNLQKMVLEEEKADAIRAKLKMEEDLKALKAELEKSEREKSAEVDRSDVGRRDSWPRWRSSGAWLPRKRSELTLLRHPWRIFTSNVRIWPRMLKGLLLPPRVFLKLSWQSSFPTFTLIKSAFSRTLWMVKWWIRLSDVPCIFVFLNIVIILLGIHRAFDWVGSLFDLV</sequence>
<evidence type="ECO:0000256" key="1">
    <source>
        <dbReference type="SAM" id="Coils"/>
    </source>
</evidence>
<proteinExistence type="predicted"/>
<organism evidence="5 6">
    <name type="scientific">Stylosanthes scabra</name>
    <dbReference type="NCBI Taxonomy" id="79078"/>
    <lineage>
        <taxon>Eukaryota</taxon>
        <taxon>Viridiplantae</taxon>
        <taxon>Streptophyta</taxon>
        <taxon>Embryophyta</taxon>
        <taxon>Tracheophyta</taxon>
        <taxon>Spermatophyta</taxon>
        <taxon>Magnoliopsida</taxon>
        <taxon>eudicotyledons</taxon>
        <taxon>Gunneridae</taxon>
        <taxon>Pentapetalae</taxon>
        <taxon>rosids</taxon>
        <taxon>fabids</taxon>
        <taxon>Fabales</taxon>
        <taxon>Fabaceae</taxon>
        <taxon>Papilionoideae</taxon>
        <taxon>50 kb inversion clade</taxon>
        <taxon>dalbergioids sensu lato</taxon>
        <taxon>Dalbergieae</taxon>
        <taxon>Pterocarpus clade</taxon>
        <taxon>Stylosanthes</taxon>
    </lineage>
</organism>
<feature type="transmembrane region" description="Helical" evidence="3">
    <location>
        <begin position="515"/>
        <end position="538"/>
    </location>
</feature>
<keyword evidence="3" id="KW-0472">Membrane</keyword>
<feature type="region of interest" description="Disordered" evidence="2">
    <location>
        <begin position="269"/>
        <end position="297"/>
    </location>
</feature>
<evidence type="ECO:0000259" key="4">
    <source>
        <dbReference type="Pfam" id="PF04195"/>
    </source>
</evidence>
<keyword evidence="3" id="KW-0812">Transmembrane</keyword>
<gene>
    <name evidence="5" type="ORF">PIB30_082287</name>
</gene>
<comment type="caution">
    <text evidence="5">The sequence shown here is derived from an EMBL/GenBank/DDBJ whole genome shotgun (WGS) entry which is preliminary data.</text>
</comment>
<protein>
    <recommendedName>
        <fullName evidence="4">Transposase (putative) gypsy type domain-containing protein</fullName>
    </recommendedName>
</protein>
<dbReference type="InterPro" id="IPR007321">
    <property type="entry name" value="Transposase_28"/>
</dbReference>
<evidence type="ECO:0000313" key="5">
    <source>
        <dbReference type="EMBL" id="MED6126832.1"/>
    </source>
</evidence>
<feature type="domain" description="Transposase (putative) gypsy type" evidence="4">
    <location>
        <begin position="17"/>
        <end position="80"/>
    </location>
</feature>
<keyword evidence="6" id="KW-1185">Reference proteome</keyword>
<feature type="region of interest" description="Disordered" evidence="2">
    <location>
        <begin position="217"/>
        <end position="237"/>
    </location>
</feature>
<keyword evidence="3" id="KW-1133">Transmembrane helix</keyword>